<evidence type="ECO:0000256" key="2">
    <source>
        <dbReference type="ARBA" id="ARBA00022603"/>
    </source>
</evidence>
<keyword evidence="11" id="KW-1185">Reference proteome</keyword>
<evidence type="ECO:0000256" key="6">
    <source>
        <dbReference type="ARBA" id="ARBA00023004"/>
    </source>
</evidence>
<evidence type="ECO:0000313" key="10">
    <source>
        <dbReference type="EMBL" id="MBF0637104.1"/>
    </source>
</evidence>
<dbReference type="PROSITE" id="PS51332">
    <property type="entry name" value="B12_BINDING"/>
    <property type="match status" value="1"/>
</dbReference>
<dbReference type="Pfam" id="PF04055">
    <property type="entry name" value="Radical_SAM"/>
    <property type="match status" value="1"/>
</dbReference>
<dbReference type="SMART" id="SM00729">
    <property type="entry name" value="Elp3"/>
    <property type="match status" value="1"/>
</dbReference>
<dbReference type="InterPro" id="IPR007197">
    <property type="entry name" value="rSAM"/>
</dbReference>
<dbReference type="SFLD" id="SFLDG01082">
    <property type="entry name" value="B12-binding_domain_containing"/>
    <property type="match status" value="1"/>
</dbReference>
<feature type="domain" description="Radical SAM core" evidence="9">
    <location>
        <begin position="190"/>
        <end position="408"/>
    </location>
</feature>
<dbReference type="SFLD" id="SFLDG01123">
    <property type="entry name" value="methyltransferase_(Class_B)"/>
    <property type="match status" value="1"/>
</dbReference>
<keyword evidence="2" id="KW-0489">Methyltransferase</keyword>
<dbReference type="CDD" id="cd02068">
    <property type="entry name" value="radical_SAM_B12_BD"/>
    <property type="match status" value="1"/>
</dbReference>
<dbReference type="RefSeq" id="WP_175186792.1">
    <property type="nucleotide sequence ID" value="NZ_JABVZQ010000001.1"/>
</dbReference>
<dbReference type="SUPFAM" id="SSF102114">
    <property type="entry name" value="Radical SAM enzymes"/>
    <property type="match status" value="1"/>
</dbReference>
<evidence type="ECO:0000259" key="9">
    <source>
        <dbReference type="PROSITE" id="PS51918"/>
    </source>
</evidence>
<organism evidence="10 11">
    <name type="scientific">Prosthecochloris ethylica</name>
    <dbReference type="NCBI Taxonomy" id="2743976"/>
    <lineage>
        <taxon>Bacteria</taxon>
        <taxon>Pseudomonadati</taxon>
        <taxon>Chlorobiota</taxon>
        <taxon>Chlorobiia</taxon>
        <taxon>Chlorobiales</taxon>
        <taxon>Chlorobiaceae</taxon>
        <taxon>Prosthecochloris</taxon>
    </lineage>
</organism>
<keyword evidence="6" id="KW-0408">Iron</keyword>
<sequence>METVSDTSPRKVLLVFIAADSGTDGPSLLDERPEGMLGALKHLKNGLFKQVIKRAQFAIPPLSLMILASAEVDGVQQKICDLRFERFPFDEAWDLVGISVQTGAVRPAFELAATLRERGLKVVMGGPYVTIFPERCRGHADVLVIGEADEIWPGVLADLRDGALRDEYRAPRFPDLSGSAGISKSSLRMSDYFTTNVLQTTRGCPYSCDFCNVHVMNGHRLRHRRVEDIVAEVERFLEKDRRIFFFLDDTINADDEYALRLFGELERFSLSWVGQATTRLGENPELLEVFARSGCGALLVGIESLAEQSNRAHHKFHNPVERQAACIRAIREAGICVYGSFIYGLDEDTVTEAAAIEQFIEETGVDVPGINVLRPIPGTGVFDRLADEGRLLHDRDDHDAFRFSWAQEMLYRPKRMDLDEFIPSYSELTRRVFTPAHAFMRAMKAPTLKSAVLMFNLFYVHMYGLSRRDLARQLSDEGLSSAQ</sequence>
<dbReference type="Proteomes" id="UP000619838">
    <property type="component" value="Unassembled WGS sequence"/>
</dbReference>
<protein>
    <submittedName>
        <fullName evidence="10">B12-binding domain-containing radical SAM protein</fullName>
    </submittedName>
</protein>
<dbReference type="CDD" id="cd01335">
    <property type="entry name" value="Radical_SAM"/>
    <property type="match status" value="1"/>
</dbReference>
<proteinExistence type="predicted"/>
<dbReference type="InterPro" id="IPR006158">
    <property type="entry name" value="Cobalamin-bd"/>
</dbReference>
<dbReference type="Gene3D" id="3.80.30.20">
    <property type="entry name" value="tm_1862 like domain"/>
    <property type="match status" value="1"/>
</dbReference>
<evidence type="ECO:0000256" key="3">
    <source>
        <dbReference type="ARBA" id="ARBA00022679"/>
    </source>
</evidence>
<dbReference type="SFLD" id="SFLDS00029">
    <property type="entry name" value="Radical_SAM"/>
    <property type="match status" value="1"/>
</dbReference>
<evidence type="ECO:0000256" key="7">
    <source>
        <dbReference type="ARBA" id="ARBA00023014"/>
    </source>
</evidence>
<name>A0ABR9XT03_9CHLB</name>
<dbReference type="InterPro" id="IPR058240">
    <property type="entry name" value="rSAM_sf"/>
</dbReference>
<gene>
    <name evidence="10" type="ORF">INT08_07975</name>
</gene>
<evidence type="ECO:0000259" key="8">
    <source>
        <dbReference type="PROSITE" id="PS51332"/>
    </source>
</evidence>
<keyword evidence="7" id="KW-0411">Iron-sulfur</keyword>
<keyword evidence="4" id="KW-0949">S-adenosyl-L-methionine</keyword>
<dbReference type="PANTHER" id="PTHR43409">
    <property type="entry name" value="ANAEROBIC MAGNESIUM-PROTOPORPHYRIN IX MONOMETHYL ESTER CYCLASE-RELATED"/>
    <property type="match status" value="1"/>
</dbReference>
<evidence type="ECO:0000256" key="5">
    <source>
        <dbReference type="ARBA" id="ARBA00022723"/>
    </source>
</evidence>
<dbReference type="Gene3D" id="3.40.50.280">
    <property type="entry name" value="Cobalamin-binding domain"/>
    <property type="match status" value="1"/>
</dbReference>
<evidence type="ECO:0000313" key="11">
    <source>
        <dbReference type="Proteomes" id="UP000619838"/>
    </source>
</evidence>
<dbReference type="InterPro" id="IPR023404">
    <property type="entry name" value="rSAM_horseshoe"/>
</dbReference>
<dbReference type="PROSITE" id="PS51918">
    <property type="entry name" value="RADICAL_SAM"/>
    <property type="match status" value="1"/>
</dbReference>
<dbReference type="PANTHER" id="PTHR43409:SF7">
    <property type="entry name" value="BLL1977 PROTEIN"/>
    <property type="match status" value="1"/>
</dbReference>
<evidence type="ECO:0000256" key="1">
    <source>
        <dbReference type="ARBA" id="ARBA00001966"/>
    </source>
</evidence>
<dbReference type="InterPro" id="IPR006638">
    <property type="entry name" value="Elp3/MiaA/NifB-like_rSAM"/>
</dbReference>
<reference evidence="10 11" key="1">
    <citation type="journal article" date="2020" name="Microorganisms">
        <title>Simultaneous Genome Sequencing of Prosthecochloris ethylica and Desulfuromonas acetoxidans within a Syntrophic Mixture Reveals Unique Pili and Protein Interactions.</title>
        <authorList>
            <person name="Kyndt J.A."/>
            <person name="Van Beeumen J.J."/>
            <person name="Meyer T.E."/>
        </authorList>
    </citation>
    <scope>NUCLEOTIDE SEQUENCE [LARGE SCALE GENOMIC DNA]</scope>
    <source>
        <strain evidence="10 11">N3</strain>
    </source>
</reference>
<dbReference type="InterPro" id="IPR034466">
    <property type="entry name" value="Methyltransferase_Class_B"/>
</dbReference>
<dbReference type="InterPro" id="IPR051198">
    <property type="entry name" value="BchE-like"/>
</dbReference>
<keyword evidence="3" id="KW-0808">Transferase</keyword>
<evidence type="ECO:0000256" key="4">
    <source>
        <dbReference type="ARBA" id="ARBA00022691"/>
    </source>
</evidence>
<feature type="domain" description="B12-binding" evidence="8">
    <location>
        <begin position="90"/>
        <end position="166"/>
    </location>
</feature>
<comment type="cofactor">
    <cofactor evidence="1">
        <name>[4Fe-4S] cluster</name>
        <dbReference type="ChEBI" id="CHEBI:49883"/>
    </cofactor>
</comment>
<comment type="caution">
    <text evidence="10">The sequence shown here is derived from an EMBL/GenBank/DDBJ whole genome shotgun (WGS) entry which is preliminary data.</text>
</comment>
<accession>A0ABR9XT03</accession>
<keyword evidence="5" id="KW-0479">Metal-binding</keyword>
<dbReference type="EMBL" id="JADGII010000012">
    <property type="protein sequence ID" value="MBF0637104.1"/>
    <property type="molecule type" value="Genomic_DNA"/>
</dbReference>